<sequence length="111" mass="11289">MPDEDGKRAAHRALVDRVLNGEGKASAEQRACAFGNDGLSPPLDTLIGKIVNSPAQVTEADLAAAKASGCTEDQVFELVVCAAVGQSDRLYGAGLAALAEATGEGRPDHAA</sequence>
<dbReference type="InterPro" id="IPR029032">
    <property type="entry name" value="AhpD-like"/>
</dbReference>
<evidence type="ECO:0008006" key="3">
    <source>
        <dbReference type="Google" id="ProtNLM"/>
    </source>
</evidence>
<keyword evidence="2" id="KW-1185">Reference proteome</keyword>
<name>A0A7Y9G4N0_9ACTN</name>
<dbReference type="Proteomes" id="UP000591272">
    <property type="component" value="Unassembled WGS sequence"/>
</dbReference>
<reference evidence="1 2" key="1">
    <citation type="submission" date="2020-07" db="EMBL/GenBank/DDBJ databases">
        <title>Sequencing the genomes of 1000 actinobacteria strains.</title>
        <authorList>
            <person name="Klenk H.-P."/>
        </authorList>
    </citation>
    <scope>NUCLEOTIDE SEQUENCE [LARGE SCALE GENOMIC DNA]</scope>
    <source>
        <strain evidence="1 2">DSM 43461</strain>
    </source>
</reference>
<proteinExistence type="predicted"/>
<dbReference type="RefSeq" id="WP_179831402.1">
    <property type="nucleotide sequence ID" value="NZ_BMRD01000003.1"/>
</dbReference>
<gene>
    <name evidence="1" type="ORF">BJ999_000090</name>
</gene>
<organism evidence="1 2">
    <name type="scientific">Actinomadura citrea</name>
    <dbReference type="NCBI Taxonomy" id="46158"/>
    <lineage>
        <taxon>Bacteria</taxon>
        <taxon>Bacillati</taxon>
        <taxon>Actinomycetota</taxon>
        <taxon>Actinomycetes</taxon>
        <taxon>Streptosporangiales</taxon>
        <taxon>Thermomonosporaceae</taxon>
        <taxon>Actinomadura</taxon>
    </lineage>
</organism>
<evidence type="ECO:0000313" key="1">
    <source>
        <dbReference type="EMBL" id="NYE09794.1"/>
    </source>
</evidence>
<accession>A0A7Y9G4N0</accession>
<evidence type="ECO:0000313" key="2">
    <source>
        <dbReference type="Proteomes" id="UP000591272"/>
    </source>
</evidence>
<comment type="caution">
    <text evidence="1">The sequence shown here is derived from an EMBL/GenBank/DDBJ whole genome shotgun (WGS) entry which is preliminary data.</text>
</comment>
<dbReference type="AlphaFoldDB" id="A0A7Y9G4N0"/>
<dbReference type="EMBL" id="JACCBT010000001">
    <property type="protein sequence ID" value="NYE09794.1"/>
    <property type="molecule type" value="Genomic_DNA"/>
</dbReference>
<dbReference type="Gene3D" id="1.20.1290.10">
    <property type="entry name" value="AhpD-like"/>
    <property type="match status" value="1"/>
</dbReference>
<protein>
    <recommendedName>
        <fullName evidence="3">Carboxymuconolactone decarboxylase family protein</fullName>
    </recommendedName>
</protein>